<dbReference type="InterPro" id="IPR023059">
    <property type="entry name" value="Foldase_PrsA"/>
</dbReference>
<evidence type="ECO:0000256" key="6">
    <source>
        <dbReference type="ARBA" id="ARBA00023110"/>
    </source>
</evidence>
<dbReference type="Gene3D" id="3.10.50.40">
    <property type="match status" value="1"/>
</dbReference>
<evidence type="ECO:0000256" key="11">
    <source>
        <dbReference type="HAMAP-Rule" id="MF_01145"/>
    </source>
</evidence>
<evidence type="ECO:0000256" key="12">
    <source>
        <dbReference type="SAM" id="Coils"/>
    </source>
</evidence>
<protein>
    <recommendedName>
        <fullName evidence="11">Foldase protein PrsA</fullName>
        <ecNumber evidence="11">5.2.1.8</ecNumber>
    </recommendedName>
</protein>
<dbReference type="Gene3D" id="1.10.4030.10">
    <property type="entry name" value="Porin chaperone SurA, peptide-binding domain"/>
    <property type="match status" value="1"/>
</dbReference>
<dbReference type="EMBL" id="FRCR01000001">
    <property type="protein sequence ID" value="SHM09833.1"/>
    <property type="molecule type" value="Genomic_DNA"/>
</dbReference>
<evidence type="ECO:0000256" key="2">
    <source>
        <dbReference type="ARBA" id="ARBA00004193"/>
    </source>
</evidence>
<evidence type="ECO:0000256" key="9">
    <source>
        <dbReference type="ARBA" id="ARBA00023235"/>
    </source>
</evidence>
<proteinExistence type="inferred from homology"/>
<keyword evidence="15" id="KW-1185">Reference proteome</keyword>
<dbReference type="GO" id="GO:0006457">
    <property type="term" value="P:protein folding"/>
    <property type="evidence" value="ECO:0007669"/>
    <property type="project" value="UniProtKB-UniRule"/>
</dbReference>
<sequence>MIKIKPITLIIMAILLLFSSVGCSNSSSGKEIVAKVGDERISKDQLYDVMVKSIGKQALEYLIAQKIIDLEAKKENIKVLDEEIERELEKVYKYYGGKEAFIKNLQVSGYSLQDFKKDIAMQIKVKKLLEPKIKISEEELKDYFEQNKDYFSQEKEIRARHILVDDEKTANEIYKRLKVGEDFSKLASEYSEDETTKNQGGDLGFFKRGEMVKEFEDVAFSLKEGEFSSPVKTQYGYHIIKVEEIKEAKQANFDESREKIKEILLNQKVQEQYDAWMQGLYEQYKVENYLTD</sequence>
<dbReference type="OrthoDB" id="14196at2"/>
<dbReference type="InterPro" id="IPR027304">
    <property type="entry name" value="Trigger_fact/SurA_dom_sf"/>
</dbReference>
<dbReference type="SUPFAM" id="SSF54534">
    <property type="entry name" value="FKBP-like"/>
    <property type="match status" value="1"/>
</dbReference>
<evidence type="ECO:0000256" key="8">
    <source>
        <dbReference type="ARBA" id="ARBA00023139"/>
    </source>
</evidence>
<comment type="catalytic activity">
    <reaction evidence="1 11">
        <text>[protein]-peptidylproline (omega=180) = [protein]-peptidylproline (omega=0)</text>
        <dbReference type="Rhea" id="RHEA:16237"/>
        <dbReference type="Rhea" id="RHEA-COMP:10747"/>
        <dbReference type="Rhea" id="RHEA-COMP:10748"/>
        <dbReference type="ChEBI" id="CHEBI:83833"/>
        <dbReference type="ChEBI" id="CHEBI:83834"/>
        <dbReference type="EC" id="5.2.1.8"/>
    </reaction>
</comment>
<dbReference type="RefSeq" id="WP_073253381.1">
    <property type="nucleotide sequence ID" value="NZ_FRCR01000001.1"/>
</dbReference>
<dbReference type="SUPFAM" id="SSF109998">
    <property type="entry name" value="Triger factor/SurA peptide-binding domain-like"/>
    <property type="match status" value="1"/>
</dbReference>
<dbReference type="InterPro" id="IPR023058">
    <property type="entry name" value="PPIase_PpiC_CS"/>
</dbReference>
<dbReference type="STRING" id="447595.SAMN05660826_00226"/>
<name>A0A1M7G0N4_9FIRM</name>
<keyword evidence="9 11" id="KW-0413">Isomerase</keyword>
<evidence type="ECO:0000256" key="1">
    <source>
        <dbReference type="ARBA" id="ARBA00000971"/>
    </source>
</evidence>
<dbReference type="PANTHER" id="PTHR47245:SF1">
    <property type="entry name" value="FOLDASE PROTEIN PRSA"/>
    <property type="match status" value="1"/>
</dbReference>
<dbReference type="InterPro" id="IPR050245">
    <property type="entry name" value="PrsA_foldase"/>
</dbReference>
<organism evidence="14 15">
    <name type="scientific">Caldanaerovirga acetigignens</name>
    <dbReference type="NCBI Taxonomy" id="447595"/>
    <lineage>
        <taxon>Bacteria</taxon>
        <taxon>Bacillati</taxon>
        <taxon>Bacillota</taxon>
        <taxon>Clostridia</taxon>
        <taxon>Thermosediminibacterales</taxon>
        <taxon>Thermosediminibacteraceae</taxon>
        <taxon>Caldanaerovirga</taxon>
    </lineage>
</organism>
<feature type="coiled-coil region" evidence="12">
    <location>
        <begin position="63"/>
        <end position="90"/>
    </location>
</feature>
<evidence type="ECO:0000313" key="14">
    <source>
        <dbReference type="EMBL" id="SHM09833.1"/>
    </source>
</evidence>
<dbReference type="PROSITE" id="PS01096">
    <property type="entry name" value="PPIC_PPIASE_1"/>
    <property type="match status" value="1"/>
</dbReference>
<dbReference type="Pfam" id="PF13624">
    <property type="entry name" value="SurA_N_3"/>
    <property type="match status" value="1"/>
</dbReference>
<dbReference type="Proteomes" id="UP000184375">
    <property type="component" value="Unassembled WGS sequence"/>
</dbReference>
<dbReference type="Pfam" id="PF00639">
    <property type="entry name" value="Rotamase"/>
    <property type="match status" value="1"/>
</dbReference>
<keyword evidence="5 11" id="KW-0732">Signal</keyword>
<dbReference type="AlphaFoldDB" id="A0A1M7G0N4"/>
<keyword evidence="8 11" id="KW-0564">Palmitate</keyword>
<accession>A0A1M7G0N4</accession>
<evidence type="ECO:0000256" key="7">
    <source>
        <dbReference type="ARBA" id="ARBA00023136"/>
    </source>
</evidence>
<comment type="function">
    <text evidence="11">Plays a major role in protein secretion by helping the post-translocational extracellular folding of several secreted proteins.</text>
</comment>
<comment type="subcellular location">
    <subcellularLocation>
        <location evidence="2 11">Cell membrane</location>
        <topology evidence="2 11">Lipid-anchor</topology>
    </subcellularLocation>
</comment>
<feature type="domain" description="PpiC" evidence="13">
    <location>
        <begin position="154"/>
        <end position="244"/>
    </location>
</feature>
<evidence type="ECO:0000256" key="3">
    <source>
        <dbReference type="ARBA" id="ARBA00006071"/>
    </source>
</evidence>
<dbReference type="GO" id="GO:0003755">
    <property type="term" value="F:peptidyl-prolyl cis-trans isomerase activity"/>
    <property type="evidence" value="ECO:0007669"/>
    <property type="project" value="UniProtKB-UniRule"/>
</dbReference>
<evidence type="ECO:0000256" key="4">
    <source>
        <dbReference type="ARBA" id="ARBA00022475"/>
    </source>
</evidence>
<dbReference type="PROSITE" id="PS50198">
    <property type="entry name" value="PPIC_PPIASE_2"/>
    <property type="match status" value="1"/>
</dbReference>
<dbReference type="EC" id="5.2.1.8" evidence="11"/>
<evidence type="ECO:0000256" key="5">
    <source>
        <dbReference type="ARBA" id="ARBA00022729"/>
    </source>
</evidence>
<keyword evidence="4 11" id="KW-1003">Cell membrane</keyword>
<keyword evidence="7 11" id="KW-0472">Membrane</keyword>
<evidence type="ECO:0000256" key="10">
    <source>
        <dbReference type="ARBA" id="ARBA00023288"/>
    </source>
</evidence>
<keyword evidence="10 11" id="KW-0449">Lipoprotein</keyword>
<comment type="similarity">
    <text evidence="3 11">Belongs to the PrsA family.</text>
</comment>
<dbReference type="PANTHER" id="PTHR47245">
    <property type="entry name" value="PEPTIDYLPROLYL ISOMERASE"/>
    <property type="match status" value="1"/>
</dbReference>
<evidence type="ECO:0000313" key="15">
    <source>
        <dbReference type="Proteomes" id="UP000184375"/>
    </source>
</evidence>
<gene>
    <name evidence="11" type="primary">prsA</name>
    <name evidence="14" type="ORF">SAMN05660826_00226</name>
</gene>
<keyword evidence="12" id="KW-0175">Coiled coil</keyword>
<evidence type="ECO:0000259" key="13">
    <source>
        <dbReference type="PROSITE" id="PS50198"/>
    </source>
</evidence>
<reference evidence="15" key="1">
    <citation type="submission" date="2016-11" db="EMBL/GenBank/DDBJ databases">
        <authorList>
            <person name="Varghese N."/>
            <person name="Submissions S."/>
        </authorList>
    </citation>
    <scope>NUCLEOTIDE SEQUENCE [LARGE SCALE GENOMIC DNA]</scope>
    <source>
        <strain evidence="15">DSM 18802</strain>
    </source>
</reference>
<dbReference type="PROSITE" id="PS51257">
    <property type="entry name" value="PROKAR_LIPOPROTEIN"/>
    <property type="match status" value="1"/>
</dbReference>
<dbReference type="InterPro" id="IPR000297">
    <property type="entry name" value="PPIase_PpiC"/>
</dbReference>
<dbReference type="GO" id="GO:0005886">
    <property type="term" value="C:plasma membrane"/>
    <property type="evidence" value="ECO:0007669"/>
    <property type="project" value="UniProtKB-SubCell"/>
</dbReference>
<keyword evidence="6 11" id="KW-0697">Rotamase</keyword>
<dbReference type="InterPro" id="IPR046357">
    <property type="entry name" value="PPIase_dom_sf"/>
</dbReference>
<dbReference type="HAMAP" id="MF_01145">
    <property type="entry name" value="Foldase_PrsA"/>
    <property type="match status" value="1"/>
</dbReference>